<keyword evidence="3" id="KW-1185">Reference proteome</keyword>
<evidence type="ECO:0000259" key="1">
    <source>
        <dbReference type="PROSITE" id="PS51184"/>
    </source>
</evidence>
<reference evidence="2" key="1">
    <citation type="submission" date="2021-12" db="EMBL/GenBank/DDBJ databases">
        <title>Discovery of the Pendulisporaceae a myxobacterial family with distinct sporulation behavior and unique specialized metabolism.</title>
        <authorList>
            <person name="Garcia R."/>
            <person name="Popoff A."/>
            <person name="Bader C.D."/>
            <person name="Loehr J."/>
            <person name="Walesch S."/>
            <person name="Walt C."/>
            <person name="Boldt J."/>
            <person name="Bunk B."/>
            <person name="Haeckl F.J.F.P.J."/>
            <person name="Gunesch A.P."/>
            <person name="Birkelbach J."/>
            <person name="Nuebel U."/>
            <person name="Pietschmann T."/>
            <person name="Bach T."/>
            <person name="Mueller R."/>
        </authorList>
    </citation>
    <scope>NUCLEOTIDE SEQUENCE</scope>
    <source>
        <strain evidence="2">MSr11367</strain>
    </source>
</reference>
<evidence type="ECO:0000313" key="2">
    <source>
        <dbReference type="EMBL" id="WXB09264.1"/>
    </source>
</evidence>
<gene>
    <name evidence="2" type="ORF">LVJ94_18760</name>
</gene>
<dbReference type="EMBL" id="CP089983">
    <property type="protein sequence ID" value="WXB09264.1"/>
    <property type="molecule type" value="Genomic_DNA"/>
</dbReference>
<sequence length="396" mass="44485">MGSQLLGLEEWFAPLDLAEFRRKVLGQQLVVLPPRPELADRLVKDLALGSIDDLLRLRGAKVYAWFQKLDGSQTAAIVPAVAGRRLYEAGTTLYFRGILEFGAQEREVAKHFGVPPSSVECTLFCNRPSARTRAHFDTADIFSIQLRGRKTWRIAPNEFAPAPLRNWATLHPLAPELRQYADGLPPTEMPENATSYTLEKGGILHMPRGYWHDTFSDEDSLSLHIQIASPSRAEILLSMLKNELAREQWWREPAYDLKPEDPGAIERAMVACSRLREATSRLDAHDLVQRATESRNVDATTRFVRSGQAGFGIGSLDPQTDTAQIEITSYEYHRSTVSRLDMSMVFVRGCQWINALATGGAFDARQVQKAASGLELHEAQDLLGLLEQTRFIRRQD</sequence>
<dbReference type="Gene3D" id="2.60.120.650">
    <property type="entry name" value="Cupin"/>
    <property type="match status" value="1"/>
</dbReference>
<dbReference type="InterPro" id="IPR003347">
    <property type="entry name" value="JmjC_dom"/>
</dbReference>
<dbReference type="PROSITE" id="PS51184">
    <property type="entry name" value="JMJC"/>
    <property type="match status" value="1"/>
</dbReference>
<protein>
    <recommendedName>
        <fullName evidence="1">JmjC domain-containing protein</fullName>
    </recommendedName>
</protein>
<accession>A0ABZ2LEA1</accession>
<proteinExistence type="predicted"/>
<name>A0ABZ2LEA1_9BACT</name>
<evidence type="ECO:0000313" key="3">
    <source>
        <dbReference type="Proteomes" id="UP001374803"/>
    </source>
</evidence>
<dbReference type="Proteomes" id="UP001374803">
    <property type="component" value="Chromosome"/>
</dbReference>
<dbReference type="SUPFAM" id="SSF51197">
    <property type="entry name" value="Clavaminate synthase-like"/>
    <property type="match status" value="1"/>
</dbReference>
<organism evidence="2 3">
    <name type="scientific">Pendulispora rubella</name>
    <dbReference type="NCBI Taxonomy" id="2741070"/>
    <lineage>
        <taxon>Bacteria</taxon>
        <taxon>Pseudomonadati</taxon>
        <taxon>Myxococcota</taxon>
        <taxon>Myxococcia</taxon>
        <taxon>Myxococcales</taxon>
        <taxon>Sorangiineae</taxon>
        <taxon>Pendulisporaceae</taxon>
        <taxon>Pendulispora</taxon>
    </lineage>
</organism>
<dbReference type="RefSeq" id="WP_394838935.1">
    <property type="nucleotide sequence ID" value="NZ_CP089929.1"/>
</dbReference>
<dbReference type="Pfam" id="PF08007">
    <property type="entry name" value="JmjC_2"/>
    <property type="match status" value="1"/>
</dbReference>
<feature type="domain" description="JmjC" evidence="1">
    <location>
        <begin position="93"/>
        <end position="244"/>
    </location>
</feature>